<sequence>MKTRKDEGNLSSGDGGKTSSQSSMEATKNLVRIDDEGGSKRSDGDRREGKSENWGALGEDMVLGRQGASHPKGWDNIEGGPPTMEKGEHVHASQKFLKFELAKRKEKSWY</sequence>
<organism evidence="2 3">
    <name type="scientific">Castanea mollissima</name>
    <name type="common">Chinese chestnut</name>
    <dbReference type="NCBI Taxonomy" id="60419"/>
    <lineage>
        <taxon>Eukaryota</taxon>
        <taxon>Viridiplantae</taxon>
        <taxon>Streptophyta</taxon>
        <taxon>Embryophyta</taxon>
        <taxon>Tracheophyta</taxon>
        <taxon>Spermatophyta</taxon>
        <taxon>Magnoliopsida</taxon>
        <taxon>eudicotyledons</taxon>
        <taxon>Gunneridae</taxon>
        <taxon>Pentapetalae</taxon>
        <taxon>rosids</taxon>
        <taxon>fabids</taxon>
        <taxon>Fagales</taxon>
        <taxon>Fagaceae</taxon>
        <taxon>Castanea</taxon>
    </lineage>
</organism>
<feature type="compositionally biased region" description="Polar residues" evidence="1">
    <location>
        <begin position="9"/>
        <end position="26"/>
    </location>
</feature>
<accession>A0A8J4V613</accession>
<evidence type="ECO:0000256" key="1">
    <source>
        <dbReference type="SAM" id="MobiDB-lite"/>
    </source>
</evidence>
<keyword evidence="3" id="KW-1185">Reference proteome</keyword>
<comment type="caution">
    <text evidence="2">The sequence shown here is derived from an EMBL/GenBank/DDBJ whole genome shotgun (WGS) entry which is preliminary data.</text>
</comment>
<dbReference type="Proteomes" id="UP000737018">
    <property type="component" value="Unassembled WGS sequence"/>
</dbReference>
<evidence type="ECO:0000313" key="2">
    <source>
        <dbReference type="EMBL" id="KAF3945882.1"/>
    </source>
</evidence>
<name>A0A8J4V613_9ROSI</name>
<protein>
    <submittedName>
        <fullName evidence="2">Uncharacterized protein</fullName>
    </submittedName>
</protein>
<feature type="compositionally biased region" description="Basic and acidic residues" evidence="1">
    <location>
        <begin position="31"/>
        <end position="51"/>
    </location>
</feature>
<feature type="region of interest" description="Disordered" evidence="1">
    <location>
        <begin position="1"/>
        <end position="87"/>
    </location>
</feature>
<proteinExistence type="predicted"/>
<gene>
    <name evidence="2" type="ORF">CMV_027790</name>
</gene>
<reference evidence="2" key="1">
    <citation type="submission" date="2020-03" db="EMBL/GenBank/DDBJ databases">
        <title>Castanea mollissima Vanexum genome sequencing.</title>
        <authorList>
            <person name="Staton M."/>
        </authorList>
    </citation>
    <scope>NUCLEOTIDE SEQUENCE</scope>
    <source>
        <tissue evidence="2">Leaf</tissue>
    </source>
</reference>
<dbReference type="EMBL" id="JRKL02010756">
    <property type="protein sequence ID" value="KAF3945882.1"/>
    <property type="molecule type" value="Genomic_DNA"/>
</dbReference>
<dbReference type="AlphaFoldDB" id="A0A8J4V613"/>
<evidence type="ECO:0000313" key="3">
    <source>
        <dbReference type="Proteomes" id="UP000737018"/>
    </source>
</evidence>